<protein>
    <recommendedName>
        <fullName evidence="6">Tissue inhibitor of metalloproteinase</fullName>
    </recommendedName>
</protein>
<comment type="subcellular location">
    <subcellularLocation>
        <location evidence="1">Secreted</location>
    </subcellularLocation>
</comment>
<evidence type="ECO:0000256" key="2">
    <source>
        <dbReference type="ARBA" id="ARBA00022525"/>
    </source>
</evidence>
<dbReference type="Pfam" id="PF00965">
    <property type="entry name" value="TIMP"/>
    <property type="match status" value="1"/>
</dbReference>
<comment type="caution">
    <text evidence="4">The sequence shown here is derived from an EMBL/GenBank/DDBJ whole genome shotgun (WGS) entry which is preliminary data.</text>
</comment>
<name>A0ABN1MVH8_9FLAO</name>
<dbReference type="SUPFAM" id="SSF50242">
    <property type="entry name" value="TIMP-like"/>
    <property type="match status" value="1"/>
</dbReference>
<dbReference type="Gene3D" id="2.40.50.120">
    <property type="match status" value="1"/>
</dbReference>
<gene>
    <name evidence="4" type="ORF">GCM10009118_34330</name>
</gene>
<dbReference type="InterPro" id="IPR008993">
    <property type="entry name" value="TIMP-like_OB-fold"/>
</dbReference>
<keyword evidence="2" id="KW-0964">Secreted</keyword>
<evidence type="ECO:0000313" key="5">
    <source>
        <dbReference type="Proteomes" id="UP001501126"/>
    </source>
</evidence>
<evidence type="ECO:0000256" key="3">
    <source>
        <dbReference type="SAM" id="SignalP"/>
    </source>
</evidence>
<accession>A0ABN1MVH8</accession>
<dbReference type="PROSITE" id="PS51257">
    <property type="entry name" value="PROKAR_LIPOPROTEIN"/>
    <property type="match status" value="1"/>
</dbReference>
<dbReference type="RefSeq" id="WP_343791107.1">
    <property type="nucleotide sequence ID" value="NZ_BAAAFH010000025.1"/>
</dbReference>
<organism evidence="4 5">
    <name type="scientific">Wandonia haliotis</name>
    <dbReference type="NCBI Taxonomy" id="574963"/>
    <lineage>
        <taxon>Bacteria</taxon>
        <taxon>Pseudomonadati</taxon>
        <taxon>Bacteroidota</taxon>
        <taxon>Flavobacteriia</taxon>
        <taxon>Flavobacteriales</taxon>
        <taxon>Crocinitomicaceae</taxon>
        <taxon>Wandonia</taxon>
    </lineage>
</organism>
<dbReference type="InterPro" id="IPR001820">
    <property type="entry name" value="TIMP"/>
</dbReference>
<keyword evidence="3" id="KW-0732">Signal</keyword>
<evidence type="ECO:0008006" key="6">
    <source>
        <dbReference type="Google" id="ProtNLM"/>
    </source>
</evidence>
<dbReference type="PANTHER" id="PTHR11844">
    <property type="entry name" value="METALLOPROTEASE INHIBITOR"/>
    <property type="match status" value="1"/>
</dbReference>
<proteinExistence type="predicted"/>
<sequence length="164" mass="19098">MKKNNNKITVLFLVLCSLFIWNSSYACSCIGKATTKQELKSSDFVFRGTVIEESTFVIDTLFGDEYVYNTKYKFKVQSIYKGKKKYHEQEVIITTGVGNGDCGFKFEKGKEYIVYTNWKNKYYSAGKQVEKFLYTNICKRTTSDTETEETEIEKYIKPCKWVSP</sequence>
<dbReference type="PANTHER" id="PTHR11844:SF33">
    <property type="entry name" value="TISSUE INHIBITOR OF METALLOPROTEINASE"/>
    <property type="match status" value="1"/>
</dbReference>
<dbReference type="Proteomes" id="UP001501126">
    <property type="component" value="Unassembled WGS sequence"/>
</dbReference>
<reference evidence="4 5" key="1">
    <citation type="journal article" date="2019" name="Int. J. Syst. Evol. Microbiol.">
        <title>The Global Catalogue of Microorganisms (GCM) 10K type strain sequencing project: providing services to taxonomists for standard genome sequencing and annotation.</title>
        <authorList>
            <consortium name="The Broad Institute Genomics Platform"/>
            <consortium name="The Broad Institute Genome Sequencing Center for Infectious Disease"/>
            <person name="Wu L."/>
            <person name="Ma J."/>
        </authorList>
    </citation>
    <scope>NUCLEOTIDE SEQUENCE [LARGE SCALE GENOMIC DNA]</scope>
    <source>
        <strain evidence="4 5">JCM 16083</strain>
    </source>
</reference>
<keyword evidence="5" id="KW-1185">Reference proteome</keyword>
<dbReference type="EMBL" id="BAAAFH010000025">
    <property type="protein sequence ID" value="GAA0877023.1"/>
    <property type="molecule type" value="Genomic_DNA"/>
</dbReference>
<feature type="signal peptide" evidence="3">
    <location>
        <begin position="1"/>
        <end position="26"/>
    </location>
</feature>
<feature type="chain" id="PRO_5046372438" description="Tissue inhibitor of metalloproteinase" evidence="3">
    <location>
        <begin position="27"/>
        <end position="164"/>
    </location>
</feature>
<evidence type="ECO:0000313" key="4">
    <source>
        <dbReference type="EMBL" id="GAA0877023.1"/>
    </source>
</evidence>
<evidence type="ECO:0000256" key="1">
    <source>
        <dbReference type="ARBA" id="ARBA00004613"/>
    </source>
</evidence>